<reference evidence="2 3" key="1">
    <citation type="submission" date="2018-06" db="EMBL/GenBank/DDBJ databases">
        <title>Comparative genomics reveals the genomic features of Rhizophagus irregularis, R. cerebriforme, R. diaphanum and Gigaspora rosea, and their symbiotic lifestyle signature.</title>
        <authorList>
            <person name="Morin E."/>
            <person name="San Clemente H."/>
            <person name="Chen E.C.H."/>
            <person name="De La Providencia I."/>
            <person name="Hainaut M."/>
            <person name="Kuo A."/>
            <person name="Kohler A."/>
            <person name="Murat C."/>
            <person name="Tang N."/>
            <person name="Roy S."/>
            <person name="Loubradou J."/>
            <person name="Henrissat B."/>
            <person name="Grigoriev I.V."/>
            <person name="Corradi N."/>
            <person name="Roux C."/>
            <person name="Martin F.M."/>
        </authorList>
    </citation>
    <scope>NUCLEOTIDE SEQUENCE [LARGE SCALE GENOMIC DNA]</scope>
    <source>
        <strain evidence="2 3">DAOM 227022</strain>
    </source>
</reference>
<dbReference type="Proteomes" id="UP000265703">
    <property type="component" value="Unassembled WGS sequence"/>
</dbReference>
<name>A0A397SY25_9GLOM</name>
<feature type="region of interest" description="Disordered" evidence="1">
    <location>
        <begin position="1"/>
        <end position="36"/>
    </location>
</feature>
<evidence type="ECO:0000313" key="2">
    <source>
        <dbReference type="EMBL" id="RIA87644.1"/>
    </source>
</evidence>
<feature type="compositionally biased region" description="Polar residues" evidence="1">
    <location>
        <begin position="1"/>
        <end position="10"/>
    </location>
</feature>
<gene>
    <name evidence="2" type="ORF">C1645_274832</name>
</gene>
<keyword evidence="3" id="KW-1185">Reference proteome</keyword>
<protein>
    <submittedName>
        <fullName evidence="2">Uncharacterized protein</fullName>
    </submittedName>
</protein>
<dbReference type="AlphaFoldDB" id="A0A397SY25"/>
<organism evidence="2 3">
    <name type="scientific">Glomus cerebriforme</name>
    <dbReference type="NCBI Taxonomy" id="658196"/>
    <lineage>
        <taxon>Eukaryota</taxon>
        <taxon>Fungi</taxon>
        <taxon>Fungi incertae sedis</taxon>
        <taxon>Mucoromycota</taxon>
        <taxon>Glomeromycotina</taxon>
        <taxon>Glomeromycetes</taxon>
        <taxon>Glomerales</taxon>
        <taxon>Glomeraceae</taxon>
        <taxon>Glomus</taxon>
    </lineage>
</organism>
<feature type="compositionally biased region" description="Low complexity" evidence="1">
    <location>
        <begin position="16"/>
        <end position="35"/>
    </location>
</feature>
<proteinExistence type="predicted"/>
<accession>A0A397SY25</accession>
<evidence type="ECO:0000256" key="1">
    <source>
        <dbReference type="SAM" id="MobiDB-lite"/>
    </source>
</evidence>
<evidence type="ECO:0000313" key="3">
    <source>
        <dbReference type="Proteomes" id="UP000265703"/>
    </source>
</evidence>
<sequence length="170" mass="18657">MTSSISNYTRPTPIASSSSQQRHPTSSSLSLTTSTPDKKLQTLIETSIPSTSASLAILDNSSLLFPYQHIRKRDTIRKMRTLSHNNSYNKQSTRISQTLEHSGTISKNSNSDDNSLAACSCQGCILGVLKKRVMSGNGKVKKVMKTVHKRSKGKFSKVQKSVINNKDVTV</sequence>
<comment type="caution">
    <text evidence="2">The sequence shown here is derived from an EMBL/GenBank/DDBJ whole genome shotgun (WGS) entry which is preliminary data.</text>
</comment>
<dbReference type="EMBL" id="QKYT01000299">
    <property type="protein sequence ID" value="RIA87644.1"/>
    <property type="molecule type" value="Genomic_DNA"/>
</dbReference>